<proteinExistence type="predicted"/>
<evidence type="ECO:0000313" key="2">
    <source>
        <dbReference type="EMBL" id="CBH95329.1"/>
    </source>
</evidence>
<comment type="caution">
    <text evidence="2">The sequence shown here is derived from an EMBL/GenBank/DDBJ whole genome shotgun (WGS) entry which is preliminary data.</text>
</comment>
<feature type="compositionally biased region" description="Polar residues" evidence="1">
    <location>
        <begin position="9"/>
        <end position="31"/>
    </location>
</feature>
<name>E6PK78_9ZZZZ</name>
<organism evidence="2">
    <name type="scientific">mine drainage metagenome</name>
    <dbReference type="NCBI Taxonomy" id="410659"/>
    <lineage>
        <taxon>unclassified sequences</taxon>
        <taxon>metagenomes</taxon>
        <taxon>ecological metagenomes</taxon>
    </lineage>
</organism>
<protein>
    <submittedName>
        <fullName evidence="2">Uncharacterized protein</fullName>
    </submittedName>
</protein>
<reference evidence="2" key="1">
    <citation type="submission" date="2009-10" db="EMBL/GenBank/DDBJ databases">
        <title>Diversity of trophic interactions inside an arsenic-rich microbial ecosystem.</title>
        <authorList>
            <person name="Bertin P.N."/>
            <person name="Heinrich-Salmeron A."/>
            <person name="Pelletier E."/>
            <person name="Goulhen-Chollet F."/>
            <person name="Arsene-Ploetze F."/>
            <person name="Gallien S."/>
            <person name="Calteau A."/>
            <person name="Vallenet D."/>
            <person name="Casiot C."/>
            <person name="Chane-Woon-Ming B."/>
            <person name="Giloteaux L."/>
            <person name="Barakat M."/>
            <person name="Bonnefoy V."/>
            <person name="Bruneel O."/>
            <person name="Chandler M."/>
            <person name="Cleiss J."/>
            <person name="Duran R."/>
            <person name="Elbaz-Poulichet F."/>
            <person name="Fonknechten N."/>
            <person name="Lauga B."/>
            <person name="Mornico D."/>
            <person name="Ortet P."/>
            <person name="Schaeffer C."/>
            <person name="Siguier P."/>
            <person name="Alexander Thil Smith A."/>
            <person name="Van Dorsselaer A."/>
            <person name="Weissenbach J."/>
            <person name="Medigue C."/>
            <person name="Le Paslier D."/>
        </authorList>
    </citation>
    <scope>NUCLEOTIDE SEQUENCE</scope>
</reference>
<dbReference type="AlphaFoldDB" id="E6PK78"/>
<accession>E6PK78</accession>
<feature type="compositionally biased region" description="Basic residues" evidence="1">
    <location>
        <begin position="71"/>
        <end position="84"/>
    </location>
</feature>
<dbReference type="EMBL" id="CABM01000004">
    <property type="protein sequence ID" value="CBH95329.1"/>
    <property type="molecule type" value="Genomic_DNA"/>
</dbReference>
<gene>
    <name evidence="2" type="ORF">CARN2_0719</name>
</gene>
<evidence type="ECO:0000256" key="1">
    <source>
        <dbReference type="SAM" id="MobiDB-lite"/>
    </source>
</evidence>
<sequence>MRHADNMSRKTLTVTDAPSTETSRTLAQHASVQLAHPLHTSLDTPVMHIPPDHPASARSRTTNPTWGTCRGIRHHPVPVRKGHRPGAPCTKAAVSTHANIEANHARHPHTIR</sequence>
<feature type="region of interest" description="Disordered" evidence="1">
    <location>
        <begin position="1"/>
        <end position="88"/>
    </location>
</feature>